<gene>
    <name evidence="2" type="ORF">N787_13860</name>
</gene>
<dbReference type="Proteomes" id="UP000029393">
    <property type="component" value="Unassembled WGS sequence"/>
</dbReference>
<reference evidence="2 3" key="1">
    <citation type="submission" date="2013-09" db="EMBL/GenBank/DDBJ databases">
        <title>Genome sequencing of Arenimonas metalli.</title>
        <authorList>
            <person name="Chen F."/>
            <person name="Wang G."/>
        </authorList>
    </citation>
    <scope>NUCLEOTIDE SEQUENCE [LARGE SCALE GENOMIC DNA]</scope>
    <source>
        <strain evidence="2 3">CF5-1</strain>
    </source>
</reference>
<evidence type="ECO:0000313" key="3">
    <source>
        <dbReference type="Proteomes" id="UP000029393"/>
    </source>
</evidence>
<evidence type="ECO:0000256" key="1">
    <source>
        <dbReference type="SAM" id="SignalP"/>
    </source>
</evidence>
<dbReference type="Pfam" id="PF13852">
    <property type="entry name" value="DUF4197"/>
    <property type="match status" value="1"/>
</dbReference>
<name>A0A091AYM2_9GAMM</name>
<dbReference type="EMBL" id="AVCK01000038">
    <property type="protein sequence ID" value="KFN43764.1"/>
    <property type="molecule type" value="Genomic_DNA"/>
</dbReference>
<sequence>MTPVLKPAAIALALLVFATGAVHTVQAQDWKDRLRRSLDRGGAVTEQEAAGGIREAMAQGVQRAVLQLGQQDGFYGDEGLRIRAPGQLRKLTDTARQLGAGRKVDEFELAMNRAAEKAVPLAADVFADAVRQMTVRDALDIVRGEPDAGTRFFRRVTEDRLRAEFLPIVSNATAQAGVTQRYKALVGRNSGLLAALGGSEAVDLDRYVTDEALDGLFAVVAEQEREIREDPAQRSTALLKKVFGSR</sequence>
<feature type="chain" id="PRO_5001870669" description="DUF4197 domain-containing protein" evidence="1">
    <location>
        <begin position="28"/>
        <end position="246"/>
    </location>
</feature>
<accession>A0A091AYM2</accession>
<protein>
    <recommendedName>
        <fullName evidence="4">DUF4197 domain-containing protein</fullName>
    </recommendedName>
</protein>
<keyword evidence="1" id="KW-0732">Signal</keyword>
<dbReference type="STRING" id="1384056.N787_13860"/>
<feature type="signal peptide" evidence="1">
    <location>
        <begin position="1"/>
        <end position="27"/>
    </location>
</feature>
<proteinExistence type="predicted"/>
<dbReference type="OrthoDB" id="5292580at2"/>
<organism evidence="2 3">
    <name type="scientific">Arenimonas metalli CF5-1</name>
    <dbReference type="NCBI Taxonomy" id="1384056"/>
    <lineage>
        <taxon>Bacteria</taxon>
        <taxon>Pseudomonadati</taxon>
        <taxon>Pseudomonadota</taxon>
        <taxon>Gammaproteobacteria</taxon>
        <taxon>Lysobacterales</taxon>
        <taxon>Lysobacteraceae</taxon>
        <taxon>Arenimonas</taxon>
    </lineage>
</organism>
<dbReference type="InterPro" id="IPR025245">
    <property type="entry name" value="DUF4197"/>
</dbReference>
<keyword evidence="3" id="KW-1185">Reference proteome</keyword>
<evidence type="ECO:0000313" key="2">
    <source>
        <dbReference type="EMBL" id="KFN43764.1"/>
    </source>
</evidence>
<evidence type="ECO:0008006" key="4">
    <source>
        <dbReference type="Google" id="ProtNLM"/>
    </source>
</evidence>
<comment type="caution">
    <text evidence="2">The sequence shown here is derived from an EMBL/GenBank/DDBJ whole genome shotgun (WGS) entry which is preliminary data.</text>
</comment>
<dbReference type="eggNOG" id="ENOG502Z7PK">
    <property type="taxonomic scope" value="Bacteria"/>
</dbReference>
<dbReference type="PATRIC" id="fig|1384056.3.peg.2115"/>
<dbReference type="RefSeq" id="WP_034213909.1">
    <property type="nucleotide sequence ID" value="NZ_AVCK01000038.1"/>
</dbReference>
<dbReference type="AlphaFoldDB" id="A0A091AYM2"/>